<accession>A0A9P1DGZ8</accession>
<protein>
    <submittedName>
        <fullName evidence="1">Uncharacterized protein</fullName>
    </submittedName>
</protein>
<dbReference type="Proteomes" id="UP001152797">
    <property type="component" value="Unassembled WGS sequence"/>
</dbReference>
<reference evidence="2" key="2">
    <citation type="submission" date="2024-04" db="EMBL/GenBank/DDBJ databases">
        <authorList>
            <person name="Chen Y."/>
            <person name="Shah S."/>
            <person name="Dougan E. K."/>
            <person name="Thang M."/>
            <person name="Chan C."/>
        </authorList>
    </citation>
    <scope>NUCLEOTIDE SEQUENCE [LARGE SCALE GENOMIC DNA]</scope>
</reference>
<keyword evidence="3" id="KW-1185">Reference proteome</keyword>
<dbReference type="EMBL" id="CAMXCT030004557">
    <property type="protein sequence ID" value="CAL4796852.1"/>
    <property type="molecule type" value="Genomic_DNA"/>
</dbReference>
<comment type="caution">
    <text evidence="1">The sequence shown here is derived from an EMBL/GenBank/DDBJ whole genome shotgun (WGS) entry which is preliminary data.</text>
</comment>
<gene>
    <name evidence="1" type="ORF">C1SCF055_LOCUS34892</name>
</gene>
<proteinExistence type="predicted"/>
<evidence type="ECO:0000313" key="1">
    <source>
        <dbReference type="EMBL" id="CAI4009540.1"/>
    </source>
</evidence>
<evidence type="ECO:0000313" key="2">
    <source>
        <dbReference type="EMBL" id="CAL1162915.1"/>
    </source>
</evidence>
<name>A0A9P1DGZ8_9DINO</name>
<dbReference type="EMBL" id="CAMXCT020004557">
    <property type="protein sequence ID" value="CAL1162915.1"/>
    <property type="molecule type" value="Genomic_DNA"/>
</dbReference>
<sequence>MDSCITGRHQYHFVLVAAQAPGEQFVSGHDNDDFTVCFLKRHLNRLEKKLAHDELHSLHPSSMKYGPWKGRASRLLEDKKMEIKSNSFQLGISLRFALEELEPLYREKAEEAEWRLDEWGPATKSQFLVRNRGLNVDPMVAWGGLAVCSPAENPNFHMLAGLLAYGPHALGKGQICPRDGREDCSVVDALLKQDESARANWFFSWVWGYRLHTVVRALDLWLRRFGAKTWCNDRHAYLWWCVFVNNQFRMLQDGEIEEPGRDFGRLLEGIGRMIMCLDTIHESNYTCCIWTLFEVYVAIQQDIKITLAIPPDALSQAGSLQEIFDLCRVDTEKATSNFQADADAIKDRILFDVGTFQYLNETVEKLLVSEILQLLKFHNKASEFAVEVDQEDSSSRYFGVSLDFVLSEFKCLYRKKAPEAEWRLHDNCEVTASGFIVKVRDCCDVESGVVAWGALDVCSPPENPNFYQLAGLLAYGPHALGKGQICPRDGRPDCSLVDALLKQNKSGQANWFLSWAWSYSLDVVCNALARWWDSHAAVVASEACPTGSVYLWWCFFVNNQFRMLEDGITQDTDSLLKVFAKPLQRAGKVLMCMDNFQNCTYTKRIWCIYEIFSAVRRNIPVTLIIPQLELEQEMETLTEMVHACRVDASQATASVKADEEKIKTKILQELKSFEHVNETVEKALWHPQMSASDVCATAAASSSIRTASKRHRSRPQPNDDAVHALQKRAALPPTAVPGSAKTGCTAEITNFLGELGRTWENLQVGIDLGRLRSGSAHWDLELAVEEEAAGEEAMEAEEEEEQCKQYFTQFIALGQAVNVTLMPATSTQRPSCDFAMPPVVLEGRAYDELHTLHSPSSLKYGPWQGSAGRLLKDQKELTKSSSWQLGISLDFVLRDFEPLYREKANISEWRLHDSEEVTEARFIIKLQGGLEKVERVLDGGARALVAWDDLEVCRSPENPKFHQLAGLLAYGPLAIGKGQICLRDGLEDCSIVDALFKHTLSAKANWFFSWCWAYDLNTVLSALEEWWRRLNAKPGGSDQDVYLWWCFFVNNPFRPGSSRSVEEIFACFGNQIMGIGKMILCLDKLHESEYTGRIWTLCDVYVAVQRDIKITLAIPPHALYIDDICRQVTSLQDIFDFCKVNSAKAISTIPTDAEYIKEKILQQVGTFHHLDETVEQLLVTEILQLLKSHNKASEFAIEIDQEDSRYFGVSLDFVLSEFKCVYRSKAPEAKWRLHDSCEVTEPGFIVKVRDCCDVESGVVAWDDLDVCSPPENPNFYQLAGLLAYGPHALGKGQICPRDGRPDCSLVDALHKENKSGQANWFLSWAWSYSLDVVCNALARWWDSHAAVVASEACPTGSIYLWWCFFVNNQFRMLEDGITQDTDSLLKVFAEPLQRAGKVLMCMDNFQNCTYTSRIWCIYEIFSAVRRNIPVTLIMPQLDLEQEMETLTEMVHACRVDASQATASVEADGEKIKATILQELKSFEHVNETVEKALWCASDSYVNNDSVATCILNSNAAGYDYDNSNINNDSVCPYYSESTEYPTVTTPEQCKQYFTQFIALGQAVNVTLYGENYVTGIGHGVINGVRGNCWIMSYEGRKAVIFQVDIRSWSLEITYDTLMYLTNNQNPGGNCFVPDVKIINCTDIPGVG</sequence>
<organism evidence="1">
    <name type="scientific">Cladocopium goreaui</name>
    <dbReference type="NCBI Taxonomy" id="2562237"/>
    <lineage>
        <taxon>Eukaryota</taxon>
        <taxon>Sar</taxon>
        <taxon>Alveolata</taxon>
        <taxon>Dinophyceae</taxon>
        <taxon>Suessiales</taxon>
        <taxon>Symbiodiniaceae</taxon>
        <taxon>Cladocopium</taxon>
    </lineage>
</organism>
<reference evidence="1" key="1">
    <citation type="submission" date="2022-10" db="EMBL/GenBank/DDBJ databases">
        <authorList>
            <person name="Chen Y."/>
            <person name="Dougan E. K."/>
            <person name="Chan C."/>
            <person name="Rhodes N."/>
            <person name="Thang M."/>
        </authorList>
    </citation>
    <scope>NUCLEOTIDE SEQUENCE</scope>
</reference>
<dbReference type="EMBL" id="CAMXCT010004557">
    <property type="protein sequence ID" value="CAI4009540.1"/>
    <property type="molecule type" value="Genomic_DNA"/>
</dbReference>
<evidence type="ECO:0000313" key="3">
    <source>
        <dbReference type="Proteomes" id="UP001152797"/>
    </source>
</evidence>